<dbReference type="InterPro" id="IPR039426">
    <property type="entry name" value="TonB-dep_rcpt-like"/>
</dbReference>
<dbReference type="Pfam" id="PF00593">
    <property type="entry name" value="TonB_dep_Rec_b-barrel"/>
    <property type="match status" value="1"/>
</dbReference>
<sequence length="776" mass="87556">MKQHYLSALAVLTLLAVQTVTAEEVHNNDTIKTYNLNDVVITSSTKETNNLRTLPGSVSILSPQQIAGRQIEVLKDISSFVPNLYMPDYGAKLTSAIYIRGIGARSSGQSVGLYVDNVPYLDKSTFDFDLTDIQRIEVLRGPQGTLYGRNAMGGIINVYTISPFDFQGKKLSVAAGSYGQYTIKASHYGKLSNTIGFTAGVYYDHNDGFYTNEYTGKRVDKGDVAGGRIKLEGRFTPNFRIVYSLSADYTNQGAFAYGLYNKETGKIEPVRFNDPSSYKRTMVNNNLSLEYKTDKFVFSSTTGYQYFKDDMKMDQDFDTLSMFTLNQKQKQNAVSQEIAFKSNTKKDYQWSFGLYGFYDALHTEGPVNFKEDGIKNILQKTFDDLKEQNPKMPQLVVMDENLLIPGSFDTPSYGVALFHQSTYNNLFVKGLSITAGIRLDYEKQKMTYNSEARMKMGVSFNGSPAMELDKFFPYPTSKIDESISQDFWQVLPKVSLKYECTPTTFTYLSVAKGYKTGGYNVQMSADVMKSQMQYDMMKAVESMLPFPIKEPLPLDEVSAYKPEYSWNYEAGIRSELINGRLSAEFTLFYMDIRDLQLTKFVDSGNGRILTNAGKARSVGTEISLRARLTGNLTADVNYGFTRATFRNYISEKKANSEIISTDCKGNFIPYTPRHTLNIGVQYTKLIQNCWLDQFTVSAQFCGTGKIFWTEYNDITQNFYGTLNAKAGVRKGIVNVNLWSRNITNTDYAAFYFESLDRPFVQKGKPFQIGAEIAIAF</sequence>
<keyword evidence="8 12" id="KW-0798">TonB box</keyword>
<evidence type="ECO:0000259" key="14">
    <source>
        <dbReference type="Pfam" id="PF00593"/>
    </source>
</evidence>
<evidence type="ECO:0000313" key="16">
    <source>
        <dbReference type="EMBL" id="SEG23264.1"/>
    </source>
</evidence>
<keyword evidence="13" id="KW-0732">Signal</keyword>
<evidence type="ECO:0000256" key="2">
    <source>
        <dbReference type="ARBA" id="ARBA00022448"/>
    </source>
</evidence>
<evidence type="ECO:0000256" key="9">
    <source>
        <dbReference type="ARBA" id="ARBA00023136"/>
    </source>
</evidence>
<evidence type="ECO:0000313" key="17">
    <source>
        <dbReference type="Proteomes" id="UP000236725"/>
    </source>
</evidence>
<dbReference type="Proteomes" id="UP000236725">
    <property type="component" value="Unassembled WGS sequence"/>
</dbReference>
<reference evidence="16 17" key="1">
    <citation type="submission" date="2016-10" db="EMBL/GenBank/DDBJ databases">
        <authorList>
            <person name="Varghese N."/>
            <person name="Submissions S."/>
        </authorList>
    </citation>
    <scope>NUCLEOTIDE SEQUENCE [LARGE SCALE GENOMIC DNA]</scope>
    <source>
        <strain evidence="16 17">DSM 29073</strain>
    </source>
</reference>
<feature type="chain" id="PRO_5034508325" evidence="13">
    <location>
        <begin position="23"/>
        <end position="776"/>
    </location>
</feature>
<dbReference type="PANTHER" id="PTHR32552:SF81">
    <property type="entry name" value="TONB-DEPENDENT OUTER MEMBRANE RECEPTOR"/>
    <property type="match status" value="1"/>
</dbReference>
<evidence type="ECO:0000256" key="7">
    <source>
        <dbReference type="ARBA" id="ARBA00023065"/>
    </source>
</evidence>
<keyword evidence="7" id="KW-0406">Ion transport</keyword>
<evidence type="ECO:0000256" key="13">
    <source>
        <dbReference type="SAM" id="SignalP"/>
    </source>
</evidence>
<name>A0A8G2F2I7_9BACT</name>
<dbReference type="RefSeq" id="WP_103984293.1">
    <property type="nucleotide sequence ID" value="NZ_FNVS01000022.1"/>
</dbReference>
<gene>
    <name evidence="16" type="ORF">SAMN05444001_12232</name>
</gene>
<keyword evidence="2 11" id="KW-0813">Transport</keyword>
<comment type="subcellular location">
    <subcellularLocation>
        <location evidence="1 11">Cell outer membrane</location>
        <topology evidence="1 11">Multi-pass membrane protein</topology>
    </subcellularLocation>
</comment>
<keyword evidence="10 11" id="KW-0998">Cell outer membrane</keyword>
<keyword evidence="4" id="KW-0410">Iron transport</keyword>
<evidence type="ECO:0000256" key="11">
    <source>
        <dbReference type="PROSITE-ProRule" id="PRU01360"/>
    </source>
</evidence>
<dbReference type="Gene3D" id="2.40.170.20">
    <property type="entry name" value="TonB-dependent receptor, beta-barrel domain"/>
    <property type="match status" value="1"/>
</dbReference>
<evidence type="ECO:0000256" key="10">
    <source>
        <dbReference type="ARBA" id="ARBA00023237"/>
    </source>
</evidence>
<evidence type="ECO:0000256" key="5">
    <source>
        <dbReference type="ARBA" id="ARBA00022692"/>
    </source>
</evidence>
<evidence type="ECO:0000259" key="15">
    <source>
        <dbReference type="Pfam" id="PF07715"/>
    </source>
</evidence>
<comment type="similarity">
    <text evidence="11 12">Belongs to the TonB-dependent receptor family.</text>
</comment>
<protein>
    <submittedName>
        <fullName evidence="16">Outer membrane receptor proteins, mostly Fe transport</fullName>
    </submittedName>
</protein>
<keyword evidence="17" id="KW-1185">Reference proteome</keyword>
<dbReference type="GO" id="GO:0009279">
    <property type="term" value="C:cell outer membrane"/>
    <property type="evidence" value="ECO:0007669"/>
    <property type="project" value="UniProtKB-SubCell"/>
</dbReference>
<keyword evidence="9 11" id="KW-0472">Membrane</keyword>
<evidence type="ECO:0000256" key="8">
    <source>
        <dbReference type="ARBA" id="ARBA00023077"/>
    </source>
</evidence>
<evidence type="ECO:0000256" key="12">
    <source>
        <dbReference type="RuleBase" id="RU003357"/>
    </source>
</evidence>
<evidence type="ECO:0000256" key="6">
    <source>
        <dbReference type="ARBA" id="ARBA00023004"/>
    </source>
</evidence>
<dbReference type="InterPro" id="IPR036942">
    <property type="entry name" value="Beta-barrel_TonB_sf"/>
</dbReference>
<feature type="domain" description="TonB-dependent receptor plug" evidence="15">
    <location>
        <begin position="51"/>
        <end position="155"/>
    </location>
</feature>
<keyword evidence="5 11" id="KW-0812">Transmembrane</keyword>
<evidence type="ECO:0000256" key="1">
    <source>
        <dbReference type="ARBA" id="ARBA00004571"/>
    </source>
</evidence>
<keyword evidence="6" id="KW-0408">Iron</keyword>
<dbReference type="InterPro" id="IPR000531">
    <property type="entry name" value="Beta-barrel_TonB"/>
</dbReference>
<dbReference type="PROSITE" id="PS52016">
    <property type="entry name" value="TONB_DEPENDENT_REC_3"/>
    <property type="match status" value="1"/>
</dbReference>
<dbReference type="EMBL" id="FNVS01000022">
    <property type="protein sequence ID" value="SEG23264.1"/>
    <property type="molecule type" value="Genomic_DNA"/>
</dbReference>
<dbReference type="Pfam" id="PF07715">
    <property type="entry name" value="Plug"/>
    <property type="match status" value="1"/>
</dbReference>
<evidence type="ECO:0000256" key="4">
    <source>
        <dbReference type="ARBA" id="ARBA00022496"/>
    </source>
</evidence>
<feature type="domain" description="TonB-dependent receptor-like beta-barrel" evidence="14">
    <location>
        <begin position="260"/>
        <end position="731"/>
    </location>
</feature>
<dbReference type="AlphaFoldDB" id="A0A8G2F2I7"/>
<accession>A0A8G2F2I7</accession>
<proteinExistence type="inferred from homology"/>
<dbReference type="PANTHER" id="PTHR32552">
    <property type="entry name" value="FERRICHROME IRON RECEPTOR-RELATED"/>
    <property type="match status" value="1"/>
</dbReference>
<keyword evidence="16" id="KW-0675">Receptor</keyword>
<dbReference type="InterPro" id="IPR012910">
    <property type="entry name" value="Plug_dom"/>
</dbReference>
<dbReference type="SUPFAM" id="SSF56935">
    <property type="entry name" value="Porins"/>
    <property type="match status" value="1"/>
</dbReference>
<feature type="signal peptide" evidence="13">
    <location>
        <begin position="1"/>
        <end position="22"/>
    </location>
</feature>
<organism evidence="16 17">
    <name type="scientific">Parabacteroides chinchillae</name>
    <dbReference type="NCBI Taxonomy" id="871327"/>
    <lineage>
        <taxon>Bacteria</taxon>
        <taxon>Pseudomonadati</taxon>
        <taxon>Bacteroidota</taxon>
        <taxon>Bacteroidia</taxon>
        <taxon>Bacteroidales</taxon>
        <taxon>Tannerellaceae</taxon>
        <taxon>Parabacteroides</taxon>
    </lineage>
</organism>
<evidence type="ECO:0000256" key="3">
    <source>
        <dbReference type="ARBA" id="ARBA00022452"/>
    </source>
</evidence>
<comment type="caution">
    <text evidence="16">The sequence shown here is derived from an EMBL/GenBank/DDBJ whole genome shotgun (WGS) entry which is preliminary data.</text>
</comment>
<keyword evidence="3 11" id="KW-1134">Transmembrane beta strand</keyword>
<dbReference type="GO" id="GO:0006826">
    <property type="term" value="P:iron ion transport"/>
    <property type="evidence" value="ECO:0007669"/>
    <property type="project" value="UniProtKB-KW"/>
</dbReference>